<dbReference type="GO" id="GO:0004568">
    <property type="term" value="F:chitinase activity"/>
    <property type="evidence" value="ECO:0007669"/>
    <property type="project" value="TreeGrafter"/>
</dbReference>
<dbReference type="InterPro" id="IPR011583">
    <property type="entry name" value="Chitinase_II/V-like_cat"/>
</dbReference>
<dbReference type="Proteomes" id="UP000694553">
    <property type="component" value="Unassembled WGS sequence"/>
</dbReference>
<dbReference type="GO" id="GO:0008061">
    <property type="term" value="F:chitin binding"/>
    <property type="evidence" value="ECO:0007669"/>
    <property type="project" value="InterPro"/>
</dbReference>
<evidence type="ECO:0000256" key="10">
    <source>
        <dbReference type="SAM" id="MobiDB-lite"/>
    </source>
</evidence>
<dbReference type="AlphaFoldDB" id="A0A8C3DXV1"/>
<evidence type="ECO:0000256" key="6">
    <source>
        <dbReference type="ARBA" id="ARBA00023228"/>
    </source>
</evidence>
<evidence type="ECO:0000259" key="11">
    <source>
        <dbReference type="PROSITE" id="PS51910"/>
    </source>
</evidence>
<dbReference type="FunFam" id="3.10.50.10:FF:000006">
    <property type="entry name" value="Chitobiase, di-N-acetyl"/>
    <property type="match status" value="1"/>
</dbReference>
<feature type="region of interest" description="Disordered" evidence="10">
    <location>
        <begin position="1"/>
        <end position="33"/>
    </location>
</feature>
<keyword evidence="5" id="KW-0325">Glycoprotein</keyword>
<keyword evidence="4" id="KW-0378">Hydrolase</keyword>
<comment type="similarity">
    <text evidence="2">Belongs to the glycosyl hydrolase 18 family.</text>
</comment>
<dbReference type="InterPro" id="IPR047898">
    <property type="entry name" value="DIAC_cat"/>
</dbReference>
<evidence type="ECO:0000256" key="2">
    <source>
        <dbReference type="ARBA" id="ARBA00009336"/>
    </source>
</evidence>
<dbReference type="RefSeq" id="XP_031973966.1">
    <property type="nucleotide sequence ID" value="XM_032118075.1"/>
</dbReference>
<dbReference type="CDD" id="cd02875">
    <property type="entry name" value="GH18_chitobiase"/>
    <property type="match status" value="1"/>
</dbReference>
<dbReference type="Gene3D" id="3.10.50.10">
    <property type="match status" value="1"/>
</dbReference>
<dbReference type="Ensembl" id="ENSCMUT00000013559.2">
    <property type="protein sequence ID" value="ENSCMUP00000012619.2"/>
    <property type="gene ID" value="ENSCMUG00000007948.2"/>
</dbReference>
<dbReference type="InterPro" id="IPR017853">
    <property type="entry name" value="GH"/>
</dbReference>
<evidence type="ECO:0000256" key="3">
    <source>
        <dbReference type="ARBA" id="ARBA00022729"/>
    </source>
</evidence>
<comment type="subcellular location">
    <subcellularLocation>
        <location evidence="1">Lysosome</location>
    </subcellularLocation>
</comment>
<dbReference type="OMA" id="KWIMKQV"/>
<organism evidence="12 13">
    <name type="scientific">Corvus moneduloides</name>
    <name type="common">New Caledonian crow</name>
    <dbReference type="NCBI Taxonomy" id="1196302"/>
    <lineage>
        <taxon>Eukaryota</taxon>
        <taxon>Metazoa</taxon>
        <taxon>Chordata</taxon>
        <taxon>Craniata</taxon>
        <taxon>Vertebrata</taxon>
        <taxon>Euteleostomi</taxon>
        <taxon>Archelosauria</taxon>
        <taxon>Archosauria</taxon>
        <taxon>Dinosauria</taxon>
        <taxon>Saurischia</taxon>
        <taxon>Theropoda</taxon>
        <taxon>Coelurosauria</taxon>
        <taxon>Aves</taxon>
        <taxon>Neognathae</taxon>
        <taxon>Neoaves</taxon>
        <taxon>Telluraves</taxon>
        <taxon>Australaves</taxon>
        <taxon>Passeriformes</taxon>
        <taxon>Corvoidea</taxon>
        <taxon>Corvidae</taxon>
        <taxon>Corvus</taxon>
    </lineage>
</organism>
<dbReference type="GO" id="GO:0005615">
    <property type="term" value="C:extracellular space"/>
    <property type="evidence" value="ECO:0007669"/>
    <property type="project" value="TreeGrafter"/>
</dbReference>
<evidence type="ECO:0000313" key="12">
    <source>
        <dbReference type="Ensembl" id="ENSCMUP00000012619.2"/>
    </source>
</evidence>
<gene>
    <name evidence="12" type="primary">CTBS</name>
</gene>
<dbReference type="CTD" id="1486"/>
<reference evidence="12" key="2">
    <citation type="submission" date="2025-08" db="UniProtKB">
        <authorList>
            <consortium name="Ensembl"/>
        </authorList>
    </citation>
    <scope>IDENTIFICATION</scope>
</reference>
<dbReference type="InterPro" id="IPR001223">
    <property type="entry name" value="Glyco_hydro18_cat"/>
</dbReference>
<keyword evidence="3" id="KW-0732">Signal</keyword>
<evidence type="ECO:0000313" key="13">
    <source>
        <dbReference type="Proteomes" id="UP000694553"/>
    </source>
</evidence>
<feature type="region of interest" description="Disordered" evidence="10">
    <location>
        <begin position="47"/>
        <end position="76"/>
    </location>
</feature>
<dbReference type="GeneID" id="116448073"/>
<keyword evidence="7" id="KW-0326">Glycosidase</keyword>
<dbReference type="SUPFAM" id="SSF51445">
    <property type="entry name" value="(Trans)glycosidases"/>
    <property type="match status" value="1"/>
</dbReference>
<dbReference type="InterPro" id="IPR029070">
    <property type="entry name" value="Chitinase_insertion_sf"/>
</dbReference>
<dbReference type="GO" id="GO:0006032">
    <property type="term" value="P:chitin catabolic process"/>
    <property type="evidence" value="ECO:0007669"/>
    <property type="project" value="TreeGrafter"/>
</dbReference>
<comment type="function">
    <text evidence="8">Involved in the degradation of asparagine-linked glycoproteins. Hydrolyze of N-acetyl-beta-D-glucosamine (1-4)N-acetylglucosamine chitobiose core from the reducing end of the bond, it requires prior cleavage by glycosylasparaginase.</text>
</comment>
<dbReference type="SMART" id="SM00636">
    <property type="entry name" value="Glyco_18"/>
    <property type="match status" value="1"/>
</dbReference>
<dbReference type="Pfam" id="PF00704">
    <property type="entry name" value="Glyco_hydro_18"/>
    <property type="match status" value="1"/>
</dbReference>
<name>A0A8C3DXV1_CORMO</name>
<evidence type="ECO:0000256" key="4">
    <source>
        <dbReference type="ARBA" id="ARBA00022801"/>
    </source>
</evidence>
<dbReference type="PROSITE" id="PS51910">
    <property type="entry name" value="GH18_2"/>
    <property type="match status" value="1"/>
</dbReference>
<evidence type="ECO:0000256" key="7">
    <source>
        <dbReference type="ARBA" id="ARBA00023295"/>
    </source>
</evidence>
<proteinExistence type="inferred from homology"/>
<reference evidence="12" key="3">
    <citation type="submission" date="2025-09" db="UniProtKB">
        <authorList>
            <consortium name="Ensembl"/>
        </authorList>
    </citation>
    <scope>IDENTIFICATION</scope>
</reference>
<dbReference type="InterPro" id="IPR051887">
    <property type="entry name" value="GH18_Domain-Containing"/>
</dbReference>
<accession>A0A8C3DXV1</accession>
<evidence type="ECO:0000256" key="5">
    <source>
        <dbReference type="ARBA" id="ARBA00023180"/>
    </source>
</evidence>
<dbReference type="OrthoDB" id="73875at2759"/>
<sequence length="443" mass="48426">MSPVPSGRPLCSGSSPGDLGNSPGTRPRGALSINSCSVNARGRARLSLRSRRAGSGSGRARPGLSPPRGRGCAAAPAPATMGRPWGGWLLPVGLLQLLGPAGACPCRDPRLCQPVTGPAGSEVFVFDVGKETWKSYDWSKITTVAAFGKYDPELMCYAHSKGSRIVLKGDVPLKEIVDPAKRAAWISQQLDLAKKQYMDGINIDIEQEVNETSPEYYALTELVRETTDAFHREIAGSQVTFDVAWSPACIDKRCYNYTGIADACDFLFVMSYDEQSQIWTDCIAKANAPYLQTLVGYEEYIAMGIDPKKLVMGVPWYGYDYACQNLSTDHVCSLPKVPFRGAPCSDAAGSQVPYATIMKQVNSSLSGVLWDELQKAPFYEYKDSVGQFHQVWFDDPRSISLKAAYVKSRGLRGIGMWNGNSLDYSREAVAEHQTQAMWQALTP</sequence>
<dbReference type="GO" id="GO:0009313">
    <property type="term" value="P:oligosaccharide catabolic process"/>
    <property type="evidence" value="ECO:0007669"/>
    <property type="project" value="TreeGrafter"/>
</dbReference>
<accession>A0A8U7M2Y1</accession>
<keyword evidence="6" id="KW-0458">Lysosome</keyword>
<feature type="domain" description="GH18" evidence="11">
    <location>
        <begin position="79"/>
        <end position="443"/>
    </location>
</feature>
<protein>
    <recommendedName>
        <fullName evidence="9">Di-N-acetylchitobiase</fullName>
    </recommendedName>
</protein>
<evidence type="ECO:0000256" key="1">
    <source>
        <dbReference type="ARBA" id="ARBA00004371"/>
    </source>
</evidence>
<dbReference type="GO" id="GO:0005764">
    <property type="term" value="C:lysosome"/>
    <property type="evidence" value="ECO:0007669"/>
    <property type="project" value="UniProtKB-SubCell"/>
</dbReference>
<dbReference type="PANTHER" id="PTHR46290:SF1">
    <property type="entry name" value="DI-N-ACETYLCHITOBIASE"/>
    <property type="match status" value="1"/>
</dbReference>
<dbReference type="FunFam" id="3.20.20.80:FF:000250">
    <property type="entry name" value="Probable di-N-acetylchitobiase 1"/>
    <property type="match status" value="1"/>
</dbReference>
<evidence type="ECO:0000256" key="8">
    <source>
        <dbReference type="ARBA" id="ARBA00055477"/>
    </source>
</evidence>
<reference evidence="13" key="1">
    <citation type="submission" date="2019-10" db="EMBL/GenBank/DDBJ databases">
        <title>Corvus moneduloides (New Caledonian crow) genome, bCorMon1, primary haplotype.</title>
        <authorList>
            <person name="Rutz C."/>
            <person name="Fungtammasan C."/>
            <person name="Mountcastle J."/>
            <person name="Formenti G."/>
            <person name="Chow W."/>
            <person name="Howe K."/>
            <person name="Steele M.P."/>
            <person name="Fernandes J."/>
            <person name="Gilbert M.T.P."/>
            <person name="Fedrigo O."/>
            <person name="Jarvis E.D."/>
            <person name="Gemmell N."/>
        </authorList>
    </citation>
    <scope>NUCLEOTIDE SEQUENCE [LARGE SCALE GENOMIC DNA]</scope>
</reference>
<feature type="compositionally biased region" description="Low complexity" evidence="10">
    <location>
        <begin position="58"/>
        <end position="76"/>
    </location>
</feature>
<dbReference type="PANTHER" id="PTHR46290">
    <property type="entry name" value="DI-N-ACETYLCHITOBIASE"/>
    <property type="match status" value="1"/>
</dbReference>
<keyword evidence="13" id="KW-1185">Reference proteome</keyword>
<dbReference type="Gene3D" id="3.20.20.80">
    <property type="entry name" value="Glycosidases"/>
    <property type="match status" value="1"/>
</dbReference>
<evidence type="ECO:0000256" key="9">
    <source>
        <dbReference type="ARBA" id="ARBA00074174"/>
    </source>
</evidence>